<organism evidence="2 3">
    <name type="scientific">Brunnivagina elsteri CCALA 953</name>
    <dbReference type="NCBI Taxonomy" id="987040"/>
    <lineage>
        <taxon>Bacteria</taxon>
        <taxon>Bacillati</taxon>
        <taxon>Cyanobacteriota</taxon>
        <taxon>Cyanophyceae</taxon>
        <taxon>Nostocales</taxon>
        <taxon>Calotrichaceae</taxon>
        <taxon>Brunnivagina</taxon>
    </lineage>
</organism>
<name>A0A2A2THX9_9CYAN</name>
<feature type="region of interest" description="Disordered" evidence="1">
    <location>
        <begin position="51"/>
        <end position="78"/>
    </location>
</feature>
<keyword evidence="3" id="KW-1185">Reference proteome</keyword>
<dbReference type="AlphaFoldDB" id="A0A2A2THX9"/>
<dbReference type="Proteomes" id="UP000218238">
    <property type="component" value="Unassembled WGS sequence"/>
</dbReference>
<dbReference type="EMBL" id="NTFS01000159">
    <property type="protein sequence ID" value="PAX53228.1"/>
    <property type="molecule type" value="Genomic_DNA"/>
</dbReference>
<protein>
    <submittedName>
        <fullName evidence="2">Uncharacterized protein</fullName>
    </submittedName>
</protein>
<evidence type="ECO:0000313" key="2">
    <source>
        <dbReference type="EMBL" id="PAX53228.1"/>
    </source>
</evidence>
<evidence type="ECO:0000256" key="1">
    <source>
        <dbReference type="SAM" id="MobiDB-lite"/>
    </source>
</evidence>
<reference evidence="2 3" key="1">
    <citation type="submission" date="2017-08" db="EMBL/GenBank/DDBJ databases">
        <title>Draft genome sequence of filamentous cyanobacterium Calothrix elsteri CCALA 953.</title>
        <authorList>
            <person name="Gagunashvili A.N."/>
            <person name="Elster J."/>
            <person name="Andresson O.S."/>
        </authorList>
    </citation>
    <scope>NUCLEOTIDE SEQUENCE [LARGE SCALE GENOMIC DNA]</scope>
    <source>
        <strain evidence="2 3">CCALA 953</strain>
    </source>
</reference>
<dbReference type="OrthoDB" id="488827at2"/>
<sequence>MLASLRITSAIIFFIGAHLILPRIADAAKFNYAGRSNNLIIKVDYRTTEPVQLESPSGDEYQPPNYGGPDSEHGSGTR</sequence>
<dbReference type="RefSeq" id="WP_095722483.1">
    <property type="nucleotide sequence ID" value="NZ_NTFS01000159.1"/>
</dbReference>
<accession>A0A2A2THX9</accession>
<gene>
    <name evidence="2" type="ORF">CK510_15080</name>
</gene>
<evidence type="ECO:0000313" key="3">
    <source>
        <dbReference type="Proteomes" id="UP000218238"/>
    </source>
</evidence>
<comment type="caution">
    <text evidence="2">The sequence shown here is derived from an EMBL/GenBank/DDBJ whole genome shotgun (WGS) entry which is preliminary data.</text>
</comment>
<proteinExistence type="predicted"/>